<gene>
    <name evidence="3" type="ORF">FPE_LOCUS34127</name>
</gene>
<dbReference type="InterPro" id="IPR003111">
    <property type="entry name" value="Lon_prtase_N"/>
</dbReference>
<reference evidence="3" key="1">
    <citation type="submission" date="2023-05" db="EMBL/GenBank/DDBJ databases">
        <authorList>
            <person name="Huff M."/>
        </authorList>
    </citation>
    <scope>NUCLEOTIDE SEQUENCE</scope>
</reference>
<feature type="domain" description="Lon N-terminal" evidence="2">
    <location>
        <begin position="53"/>
        <end position="151"/>
    </location>
</feature>
<name>A0AAD2AK39_9LAMI</name>
<dbReference type="EMBL" id="OU503057">
    <property type="protein sequence ID" value="CAI9786697.1"/>
    <property type="molecule type" value="Genomic_DNA"/>
</dbReference>
<evidence type="ECO:0000313" key="3">
    <source>
        <dbReference type="EMBL" id="CAI9786697.1"/>
    </source>
</evidence>
<proteinExistence type="predicted"/>
<dbReference type="PANTHER" id="PTHR46732:SF5">
    <property type="entry name" value="ATP-DEPENDENT PROTEASE LA (LON) DOMAIN PROTEIN"/>
    <property type="match status" value="1"/>
</dbReference>
<feature type="coiled-coil region" evidence="1">
    <location>
        <begin position="306"/>
        <end position="340"/>
    </location>
</feature>
<organism evidence="3 4">
    <name type="scientific">Fraxinus pennsylvanica</name>
    <dbReference type="NCBI Taxonomy" id="56036"/>
    <lineage>
        <taxon>Eukaryota</taxon>
        <taxon>Viridiplantae</taxon>
        <taxon>Streptophyta</taxon>
        <taxon>Embryophyta</taxon>
        <taxon>Tracheophyta</taxon>
        <taxon>Spermatophyta</taxon>
        <taxon>Magnoliopsida</taxon>
        <taxon>eudicotyledons</taxon>
        <taxon>Gunneridae</taxon>
        <taxon>Pentapetalae</taxon>
        <taxon>asterids</taxon>
        <taxon>lamiids</taxon>
        <taxon>Lamiales</taxon>
        <taxon>Oleaceae</taxon>
        <taxon>Oleeae</taxon>
        <taxon>Fraxinus</taxon>
    </lineage>
</organism>
<dbReference type="PANTHER" id="PTHR46732">
    <property type="entry name" value="ATP-DEPENDENT PROTEASE LA (LON) DOMAIN PROTEIN"/>
    <property type="match status" value="1"/>
</dbReference>
<dbReference type="Gene3D" id="2.30.130.40">
    <property type="entry name" value="LON domain-like"/>
    <property type="match status" value="1"/>
</dbReference>
<dbReference type="AlphaFoldDB" id="A0AAD2AK39"/>
<evidence type="ECO:0000256" key="1">
    <source>
        <dbReference type="SAM" id="Coils"/>
    </source>
</evidence>
<evidence type="ECO:0000259" key="2">
    <source>
        <dbReference type="Pfam" id="PF02190"/>
    </source>
</evidence>
<dbReference type="InterPro" id="IPR046336">
    <property type="entry name" value="Lon_prtase_N_sf"/>
</dbReference>
<dbReference type="SUPFAM" id="SSF88697">
    <property type="entry name" value="PUA domain-like"/>
    <property type="match status" value="1"/>
</dbReference>
<keyword evidence="4" id="KW-1185">Reference proteome</keyword>
<evidence type="ECO:0000313" key="4">
    <source>
        <dbReference type="Proteomes" id="UP000834106"/>
    </source>
</evidence>
<protein>
    <recommendedName>
        <fullName evidence="2">Lon N-terminal domain-containing protein</fullName>
    </recommendedName>
</protein>
<dbReference type="Pfam" id="PF02190">
    <property type="entry name" value="LON_substr_bdg"/>
    <property type="match status" value="1"/>
</dbReference>
<sequence>MITLIPQSSAPNPFQLSKLYNSNCLFKSSISPIRVKFTLKRRRFHIQASSLVLPLLPFPIDQVLVPSEAKTLHLYEARYLALLEESLFKKKKLFVHFVLDPIMLSDTSEEASFAARYGCLVKIDKVEQLEVGALVSIRGVGRVKILEFKQASCFIHFYQVRPGNLVFSNFYSVLIGFLLTHDAVYHIGGRRDLGPLMWQVISDSQGVIIGKESLTGCVQTDLDCGRYRYKDVATNRRRLYYPSWLDKRFVPQEALMQTQTANSLIWAETAPDLDCDDAFIPSVAERVSFSALQAVSGGTKLEWLKLQKEKVTAMEMKDTLERLNKSIELVKNNISTVAAKLAIQSVL</sequence>
<keyword evidence="1" id="KW-0175">Coiled coil</keyword>
<dbReference type="Proteomes" id="UP000834106">
    <property type="component" value="Chromosome 22"/>
</dbReference>
<dbReference type="InterPro" id="IPR015947">
    <property type="entry name" value="PUA-like_sf"/>
</dbReference>
<accession>A0AAD2AK39</accession>